<dbReference type="CDD" id="cd09272">
    <property type="entry name" value="RNase_HI_RT_Ty1"/>
    <property type="match status" value="1"/>
</dbReference>
<evidence type="ECO:0000256" key="13">
    <source>
        <dbReference type="PROSITE-ProRule" id="PRU00047"/>
    </source>
</evidence>
<dbReference type="GO" id="GO:0008270">
    <property type="term" value="F:zinc ion binding"/>
    <property type="evidence" value="ECO:0007669"/>
    <property type="project" value="UniProtKB-KW"/>
</dbReference>
<keyword evidence="5" id="KW-0378">Hydrolase</keyword>
<dbReference type="InterPro" id="IPR029058">
    <property type="entry name" value="AB_hydrolase_fold"/>
</dbReference>
<keyword evidence="8 14" id="KW-0472">Membrane</keyword>
<evidence type="ECO:0000259" key="15">
    <source>
        <dbReference type="PROSITE" id="PS50158"/>
    </source>
</evidence>
<dbReference type="InterPro" id="IPR043502">
    <property type="entry name" value="DNA/RNA_pol_sf"/>
</dbReference>
<keyword evidence="2" id="KW-0328">Glycosyltransferase</keyword>
<evidence type="ECO:0000256" key="8">
    <source>
        <dbReference type="ARBA" id="ARBA00023136"/>
    </source>
</evidence>
<evidence type="ECO:0000256" key="10">
    <source>
        <dbReference type="ARBA" id="ARBA00037405"/>
    </source>
</evidence>
<evidence type="ECO:0000256" key="12">
    <source>
        <dbReference type="PIRSR" id="PIRSR605150-3"/>
    </source>
</evidence>
<comment type="caution">
    <text evidence="16">The sequence shown here is derived from an EMBL/GenBank/DDBJ whole genome shotgun (WGS) entry which is preliminary data.</text>
</comment>
<comment type="subcellular location">
    <subcellularLocation>
        <location evidence="1">Golgi apparatus membrane</location>
        <topology evidence="1">Multi-pass membrane protein</topology>
    </subcellularLocation>
</comment>
<dbReference type="Pfam" id="PF14223">
    <property type="entry name" value="Retrotran_gag_2"/>
    <property type="match status" value="1"/>
</dbReference>
<dbReference type="InterPro" id="IPR013103">
    <property type="entry name" value="RVT_2"/>
</dbReference>
<evidence type="ECO:0000256" key="2">
    <source>
        <dbReference type="ARBA" id="ARBA00022676"/>
    </source>
</evidence>
<evidence type="ECO:0000256" key="6">
    <source>
        <dbReference type="ARBA" id="ARBA00022989"/>
    </source>
</evidence>
<keyword evidence="3" id="KW-0808">Transferase</keyword>
<dbReference type="GO" id="GO:0003676">
    <property type="term" value="F:nucleic acid binding"/>
    <property type="evidence" value="ECO:0007669"/>
    <property type="project" value="InterPro"/>
</dbReference>
<dbReference type="FunFam" id="3.90.550.10:FF:000027">
    <property type="entry name" value="Cellulose synthase-like protein D4"/>
    <property type="match status" value="1"/>
</dbReference>
<evidence type="ECO:0000256" key="1">
    <source>
        <dbReference type="ARBA" id="ARBA00004653"/>
    </source>
</evidence>
<accession>A0A6A2ZN97</accession>
<evidence type="ECO:0000313" key="16">
    <source>
        <dbReference type="EMBL" id="KAE8693200.1"/>
    </source>
</evidence>
<keyword evidence="13" id="KW-0479">Metal-binding</keyword>
<keyword evidence="13" id="KW-0863">Zinc-finger</keyword>
<dbReference type="Proteomes" id="UP000436088">
    <property type="component" value="Unassembled WGS sequence"/>
</dbReference>
<feature type="binding site" evidence="12">
    <location>
        <position position="1500"/>
    </location>
    <ligand>
        <name>Mn(2+)</name>
        <dbReference type="ChEBI" id="CHEBI:29035"/>
    </ligand>
</feature>
<dbReference type="PROSITE" id="PS50158">
    <property type="entry name" value="ZF_CCHC"/>
    <property type="match status" value="1"/>
</dbReference>
<dbReference type="SUPFAM" id="SSF53474">
    <property type="entry name" value="alpha/beta-Hydrolases"/>
    <property type="match status" value="1"/>
</dbReference>
<keyword evidence="17" id="KW-1185">Reference proteome</keyword>
<keyword evidence="13" id="KW-0862">Zinc</keyword>
<dbReference type="InterPro" id="IPR001878">
    <property type="entry name" value="Znf_CCHC"/>
</dbReference>
<organism evidence="16 17">
    <name type="scientific">Hibiscus syriacus</name>
    <name type="common">Rose of Sharon</name>
    <dbReference type="NCBI Taxonomy" id="106335"/>
    <lineage>
        <taxon>Eukaryota</taxon>
        <taxon>Viridiplantae</taxon>
        <taxon>Streptophyta</taxon>
        <taxon>Embryophyta</taxon>
        <taxon>Tracheophyta</taxon>
        <taxon>Spermatophyta</taxon>
        <taxon>Magnoliopsida</taxon>
        <taxon>eudicotyledons</taxon>
        <taxon>Gunneridae</taxon>
        <taxon>Pentapetalae</taxon>
        <taxon>rosids</taxon>
        <taxon>malvids</taxon>
        <taxon>Malvales</taxon>
        <taxon>Malvaceae</taxon>
        <taxon>Malvoideae</taxon>
        <taxon>Hibiscus</taxon>
    </lineage>
</organism>
<dbReference type="Gene3D" id="4.10.60.10">
    <property type="entry name" value="Zinc finger, CCHC-type"/>
    <property type="match status" value="1"/>
</dbReference>
<feature type="binding site" evidence="12">
    <location>
        <position position="1524"/>
    </location>
    <ligand>
        <name>Mn(2+)</name>
        <dbReference type="ChEBI" id="CHEBI:29035"/>
    </ligand>
</feature>
<reference evidence="16" key="1">
    <citation type="submission" date="2019-09" db="EMBL/GenBank/DDBJ databases">
        <title>Draft genome information of white flower Hibiscus syriacus.</title>
        <authorList>
            <person name="Kim Y.-M."/>
        </authorList>
    </citation>
    <scope>NUCLEOTIDE SEQUENCE [LARGE SCALE GENOMIC DNA]</scope>
    <source>
        <strain evidence="16">YM2019G1</strain>
    </source>
</reference>
<evidence type="ECO:0000313" key="17">
    <source>
        <dbReference type="Proteomes" id="UP000436088"/>
    </source>
</evidence>
<dbReference type="EMBL" id="VEPZ02001122">
    <property type="protein sequence ID" value="KAE8693200.1"/>
    <property type="molecule type" value="Genomic_DNA"/>
</dbReference>
<name>A0A6A2ZN97_HIBSY</name>
<feature type="transmembrane region" description="Helical" evidence="14">
    <location>
        <begin position="441"/>
        <end position="460"/>
    </location>
</feature>
<evidence type="ECO:0000256" key="3">
    <source>
        <dbReference type="ARBA" id="ARBA00022679"/>
    </source>
</evidence>
<dbReference type="InterPro" id="IPR005150">
    <property type="entry name" value="Cellulose_synth"/>
</dbReference>
<feature type="transmembrane region" description="Helical" evidence="14">
    <location>
        <begin position="1837"/>
        <end position="1860"/>
    </location>
</feature>
<dbReference type="InterPro" id="IPR036875">
    <property type="entry name" value="Znf_CCHC_sf"/>
</dbReference>
<comment type="similarity">
    <text evidence="11">Belongs to the glycosyltransferase 2 family. Plant cellulose synthase-like D subfamily.</text>
</comment>
<keyword evidence="6 14" id="KW-1133">Transmembrane helix</keyword>
<dbReference type="Pfam" id="PF03552">
    <property type="entry name" value="Cellulose_synt"/>
    <property type="match status" value="5"/>
</dbReference>
<dbReference type="GO" id="GO:0000139">
    <property type="term" value="C:Golgi membrane"/>
    <property type="evidence" value="ECO:0007669"/>
    <property type="project" value="UniProtKB-SubCell"/>
</dbReference>
<comment type="function">
    <text evidence="10">Thought to be a Golgi-localized beta-glycan synthase that polymerize the backbones of noncellulosic polysaccharides (hemicelluloses) of plant cell wall.</text>
</comment>
<dbReference type="Gene3D" id="3.90.550.10">
    <property type="entry name" value="Spore Coat Polysaccharide Biosynthesis Protein SpsA, Chain A"/>
    <property type="match status" value="1"/>
</dbReference>
<dbReference type="SUPFAM" id="SSF57756">
    <property type="entry name" value="Retrovirus zinc finger-like domains"/>
    <property type="match status" value="1"/>
</dbReference>
<keyword evidence="7" id="KW-0333">Golgi apparatus</keyword>
<protein>
    <submittedName>
        <fullName evidence="16">Cellulose synthase-like protein D2</fullName>
    </submittedName>
</protein>
<dbReference type="Pfam" id="PF25597">
    <property type="entry name" value="SH3_retrovirus"/>
    <property type="match status" value="1"/>
</dbReference>
<feature type="transmembrane region" description="Helical" evidence="14">
    <location>
        <begin position="279"/>
        <end position="297"/>
    </location>
</feature>
<keyword evidence="4 14" id="KW-0812">Transmembrane</keyword>
<dbReference type="SUPFAM" id="SSF56672">
    <property type="entry name" value="DNA/RNA polymerases"/>
    <property type="match status" value="1"/>
</dbReference>
<keyword evidence="5" id="KW-0064">Aspartyl protease</keyword>
<keyword evidence="9" id="KW-0961">Cell wall biogenesis/degradation</keyword>
<gene>
    <name evidence="16" type="ORF">F3Y22_tig00110816pilonHSYRG00081</name>
</gene>
<dbReference type="PANTHER" id="PTHR13301">
    <property type="entry name" value="X-BOX TRANSCRIPTION FACTOR-RELATED"/>
    <property type="match status" value="1"/>
</dbReference>
<evidence type="ECO:0000256" key="7">
    <source>
        <dbReference type="ARBA" id="ARBA00023034"/>
    </source>
</evidence>
<evidence type="ECO:0000256" key="4">
    <source>
        <dbReference type="ARBA" id="ARBA00022692"/>
    </source>
</evidence>
<dbReference type="GO" id="GO:0030244">
    <property type="term" value="P:cellulose biosynthetic process"/>
    <property type="evidence" value="ECO:0007669"/>
    <property type="project" value="InterPro"/>
</dbReference>
<dbReference type="Pfam" id="PF13976">
    <property type="entry name" value="gag_pre-integrs"/>
    <property type="match status" value="1"/>
</dbReference>
<evidence type="ECO:0000256" key="9">
    <source>
        <dbReference type="ARBA" id="ARBA00023316"/>
    </source>
</evidence>
<proteinExistence type="inferred from homology"/>
<dbReference type="Pfam" id="PF22936">
    <property type="entry name" value="Pol_BBD"/>
    <property type="match status" value="1"/>
</dbReference>
<evidence type="ECO:0000256" key="5">
    <source>
        <dbReference type="ARBA" id="ARBA00022750"/>
    </source>
</evidence>
<dbReference type="GO" id="GO:0016760">
    <property type="term" value="F:cellulose synthase (UDP-forming) activity"/>
    <property type="evidence" value="ECO:0007669"/>
    <property type="project" value="InterPro"/>
</dbReference>
<dbReference type="InterPro" id="IPR054722">
    <property type="entry name" value="PolX-like_BBD"/>
</dbReference>
<sequence>MGRMFSQLVAKFAFFPPSPPTYQIKKDDNNGKLKVVSSSSMPAPVADDPSLDVLLIDTKHGNKIVDFYLKNPYARLAVLYSHGTAADLGQLYDLFVQLKVNFRVNLMGVSMTILAMVHQLGRDDHPLFNIFIVVVDSSRILYFVFSSYLNGGVFANIEAVYQCLQTEYGISQEDLILYGESVGSGPMLHLAAKLPRLRGVVLHRSILSGLSVLCHVKFSFCFDIYQLLYRISKLVGIGSNILVRVRKMMLSIGCKEMDFGKWQGNRTSLCGSKEVVTATWSYTLIIFAIFASLFIKWRTRQHRLALKGFGRVSVYQQGRMPSPRLPVTGSVRLNYAPNVQNQSANVAGDRSGFAVGNRNAQNAEGDGNSMDLSEVDIRLPMLVYVTLEKRPGYDHKEKAGAMNALFPQRFEGIDPSDRYANHNTVFFDVNMRALDGLQGPVYVGTGCLFFALPSMVLSHLGEVLDTLFQQGLDITIEEEKPEYIEDKEWETINRLACSTIRSCLSREQKYGYKNKTSASTSMNEHITAFNELVEDLLGMDETFKDEDLALMLLSSLPDEFEHLETTLLHGKDNVPLKMYTALYSYELMKKTKKDSKYEAAEAMVARGRSKSQNPKWRGRSKSKSILGKDECAFCHEKGHWKKDCPKLKKKGKVAPDACVAEHDAHDSDISLVASLTTFHSDEWILDSGCTYHMSPNREWFSDLVELNARVVYIGNDNDCKTVGIGSIRLKNQDGSTRVLTDVRYVPSLKKNLISLGALESKGSVVTMRDGVLKVTYGALVMMKGIRKNNLYYYQGRTIIGTVAAASGGDDLDATHLLHMRLGHAGEKSLQILAKKGLLKGAKACKLNFYEHCVLGKQKRVKFGTTVHNTKDAFSRRVWVYPMKSKDEVLQIFLKWTNMIENQTGKAFWAEAVTYTGHLINRLPSSAIGGKTPLENTFFMGITHGVKGFRLWCLDTKKIICSRDVTFDESSLVKKVTSEAVQTSSTPHQVEYTPKQVEFQQTMIPEVDAADSLTPIEESEDEEVQTQEPLETPEPLAVTRPRREIRRPARFVDMVAYTLPVVDDDIPITYQETIQSLDNDKWKSVMDEEMQSLQKNNTWKLAQLPKGKRAIGCKWVFVNKDGSHSKKYVRYKARLVTKGYAQKEGIDYNEVFSPVMKHSSIRILLALVAQLNLELAQLDVKTAFLHDDLEEEIYMTQSEGYKDGGCEKWVCKLNKSLYGLKQSPRQWYKRFDSFMRRQKYTRSKYDQCVYLQKLKDGSFIYLLFSQLSTKTNEERVYMAKVPYANAAGSLMYAMVCTRPDISQAVGVVSMYMHDPGEGHWQVVKWILRYLQQTVDVGLVFEQDEALGQCVVGYADFDYAGDLDKCRSTIGYLFTLAKAPVSWKSTLQSTVALSTTEAGYMSVSEAVKEAIWLNWLMEDLRVVQSHISLYCDSQSAIHLAKNQVYHSRTKHIDVMLDPPRAEPQNGTEGDGNSMDLSEVDIRLPMLVYVTREKRPGYDHKEKAGAMNALVRASAIMSNGPFILNLDCDHYIYNSLAMREGICFMMDRDGERICYVQFPQRFEGIDPSDRYANHNTVFFDVNMRALDGLQGPVYVGTGCLFRRTALYGFEPPRLEDNPGCCSCCFPRCKKPATVASAPDVDTEDAHNSRPSPCRSSFCRIWASTALTVPREPLDPSTIAEAINVIPCWYEDKTEWGQSVGWIYGSVTEDVVTGVLLILTLGYTLSLPYSSSSTASFPHFPSFRINSSSIAYLHGCGYNGYYYGHCGYHDHEFFSEAVLEIKWSGIELEEWWRNEQFWLIVGTSAHLAAVLQGLLKVIAGIEKSAGDEGDDDFADLYIFKWTSLMIPPLTIIFVNLIAIAYGIIRTVYSTDPEWSHLLGVVFFSF</sequence>
<evidence type="ECO:0000256" key="11">
    <source>
        <dbReference type="ARBA" id="ARBA00061286"/>
    </source>
</evidence>
<dbReference type="GO" id="GO:0071555">
    <property type="term" value="P:cell wall organization"/>
    <property type="evidence" value="ECO:0007669"/>
    <property type="project" value="UniProtKB-KW"/>
</dbReference>
<dbReference type="InterPro" id="IPR025724">
    <property type="entry name" value="GAG-pre-integrase_dom"/>
</dbReference>
<dbReference type="Pfam" id="PF07727">
    <property type="entry name" value="RVT_2"/>
    <property type="match status" value="1"/>
</dbReference>
<feature type="domain" description="CCHC-type" evidence="15">
    <location>
        <begin position="631"/>
        <end position="646"/>
    </location>
</feature>
<dbReference type="GO" id="GO:0004190">
    <property type="term" value="F:aspartic-type endopeptidase activity"/>
    <property type="evidence" value="ECO:0007669"/>
    <property type="project" value="UniProtKB-KW"/>
</dbReference>
<keyword evidence="5" id="KW-0645">Protease</keyword>
<evidence type="ECO:0000256" key="14">
    <source>
        <dbReference type="SAM" id="Phobius"/>
    </source>
</evidence>
<dbReference type="InterPro" id="IPR029044">
    <property type="entry name" value="Nucleotide-diphossugar_trans"/>
</dbReference>
<dbReference type="InterPro" id="IPR057670">
    <property type="entry name" value="SH3_retrovirus"/>
</dbReference>